<evidence type="ECO:0000313" key="2">
    <source>
        <dbReference type="EMBL" id="ULN42119.1"/>
    </source>
</evidence>
<dbReference type="Proteomes" id="UP001055337">
    <property type="component" value="Chromosome"/>
</dbReference>
<sequence length="91" mass="9678">MATPSHAPDSKPDIEEQHPLALLIGLFLGFASVILTFGFLWPLAPLFPAVVAGASAVLPFKNHWHVARGAIYACLGVVAFEAVFVPILLLS</sequence>
<gene>
    <name evidence="2" type="ORF">MI149_03040</name>
</gene>
<reference evidence="2" key="1">
    <citation type="submission" date="2022-08" db="EMBL/GenBank/DDBJ databases">
        <title>Whole genome sequencing of non-tuberculosis mycobacteria type-strains.</title>
        <authorList>
            <person name="Igarashi Y."/>
            <person name="Osugi A."/>
            <person name="Mitarai S."/>
        </authorList>
    </citation>
    <scope>NUCLEOTIDE SEQUENCE</scope>
    <source>
        <strain evidence="2">JCM 16369</strain>
    </source>
</reference>
<keyword evidence="1" id="KW-0812">Transmembrane</keyword>
<proteinExistence type="predicted"/>
<keyword evidence="3" id="KW-1185">Reference proteome</keyword>
<accession>A0ABY3TQA5</accession>
<evidence type="ECO:0000256" key="1">
    <source>
        <dbReference type="SAM" id="Phobius"/>
    </source>
</evidence>
<dbReference type="RefSeq" id="WP_240178583.1">
    <property type="nucleotide sequence ID" value="NZ_CP092362.2"/>
</dbReference>
<name>A0ABY3TQA5_9MYCO</name>
<evidence type="ECO:0000313" key="3">
    <source>
        <dbReference type="Proteomes" id="UP001055337"/>
    </source>
</evidence>
<keyword evidence="1" id="KW-1133">Transmembrane helix</keyword>
<feature type="transmembrane region" description="Helical" evidence="1">
    <location>
        <begin position="69"/>
        <end position="90"/>
    </location>
</feature>
<keyword evidence="1" id="KW-0472">Membrane</keyword>
<feature type="transmembrane region" description="Helical" evidence="1">
    <location>
        <begin position="20"/>
        <end position="41"/>
    </location>
</feature>
<dbReference type="EMBL" id="CP092362">
    <property type="protein sequence ID" value="ULN42119.1"/>
    <property type="molecule type" value="Genomic_DNA"/>
</dbReference>
<organism evidence="2 3">
    <name type="scientific">Mycolicibacterium crocinum</name>
    <dbReference type="NCBI Taxonomy" id="388459"/>
    <lineage>
        <taxon>Bacteria</taxon>
        <taxon>Bacillati</taxon>
        <taxon>Actinomycetota</taxon>
        <taxon>Actinomycetes</taxon>
        <taxon>Mycobacteriales</taxon>
        <taxon>Mycobacteriaceae</taxon>
        <taxon>Mycolicibacterium</taxon>
    </lineage>
</organism>
<protein>
    <recommendedName>
        <fullName evidence="4">DUF4190 domain-containing protein</fullName>
    </recommendedName>
</protein>
<evidence type="ECO:0008006" key="4">
    <source>
        <dbReference type="Google" id="ProtNLM"/>
    </source>
</evidence>